<evidence type="ECO:0000313" key="16">
    <source>
        <dbReference type="EMBL" id="MFD1067889.1"/>
    </source>
</evidence>
<dbReference type="SUPFAM" id="SSF56059">
    <property type="entry name" value="Glutathione synthetase ATP-binding domain-like"/>
    <property type="match status" value="1"/>
</dbReference>
<dbReference type="PROSITE" id="PS00844">
    <property type="entry name" value="DALA_DALA_LIGASE_2"/>
    <property type="match status" value="1"/>
</dbReference>
<dbReference type="GO" id="GO:0008716">
    <property type="term" value="F:D-alanine-D-alanine ligase activity"/>
    <property type="evidence" value="ECO:0007669"/>
    <property type="project" value="UniProtKB-EC"/>
</dbReference>
<evidence type="ECO:0000256" key="5">
    <source>
        <dbReference type="ARBA" id="ARBA00022723"/>
    </source>
</evidence>
<evidence type="ECO:0000313" key="17">
    <source>
        <dbReference type="Proteomes" id="UP001597041"/>
    </source>
</evidence>
<dbReference type="NCBIfam" id="NF002525">
    <property type="entry name" value="PRK01966.1-1"/>
    <property type="match status" value="1"/>
</dbReference>
<comment type="cofactor">
    <cofactor evidence="2">
        <name>Mg(2+)</name>
        <dbReference type="ChEBI" id="CHEBI:18420"/>
    </cofactor>
</comment>
<name>A0ABW3NLG1_9BACI</name>
<dbReference type="InterPro" id="IPR016185">
    <property type="entry name" value="PreATP-grasp_dom_sf"/>
</dbReference>
<dbReference type="PANTHER" id="PTHR23132:SF25">
    <property type="entry name" value="D-ALANINE--D-ALANINE LIGASE A"/>
    <property type="match status" value="1"/>
</dbReference>
<keyword evidence="4 13" id="KW-0436">Ligase</keyword>
<feature type="domain" description="ATP-grasp" evidence="15">
    <location>
        <begin position="144"/>
        <end position="347"/>
    </location>
</feature>
<keyword evidence="6 14" id="KW-0547">Nucleotide-binding</keyword>
<dbReference type="InterPro" id="IPR011127">
    <property type="entry name" value="Dala_Dala_lig_N"/>
</dbReference>
<evidence type="ECO:0000256" key="14">
    <source>
        <dbReference type="PROSITE-ProRule" id="PRU00409"/>
    </source>
</evidence>
<keyword evidence="11" id="KW-0464">Manganese</keyword>
<organism evidence="16 17">
    <name type="scientific">Oceanobacillus locisalsi</name>
    <dbReference type="NCBI Taxonomy" id="546107"/>
    <lineage>
        <taxon>Bacteria</taxon>
        <taxon>Bacillati</taxon>
        <taxon>Bacillota</taxon>
        <taxon>Bacilli</taxon>
        <taxon>Bacillales</taxon>
        <taxon>Bacillaceae</taxon>
        <taxon>Oceanobacillus</taxon>
    </lineage>
</organism>
<keyword evidence="12 13" id="KW-0961">Cell wall biogenesis/degradation</keyword>
<evidence type="ECO:0000256" key="1">
    <source>
        <dbReference type="ARBA" id="ARBA00001936"/>
    </source>
</evidence>
<dbReference type="Pfam" id="PF07478">
    <property type="entry name" value="Dala_Dala_lig_C"/>
    <property type="match status" value="1"/>
</dbReference>
<comment type="function">
    <text evidence="13">Cell wall formation.</text>
</comment>
<dbReference type="PROSITE" id="PS50975">
    <property type="entry name" value="ATP_GRASP"/>
    <property type="match status" value="1"/>
</dbReference>
<dbReference type="Pfam" id="PF01820">
    <property type="entry name" value="Dala_Dala_lig_N"/>
    <property type="match status" value="1"/>
</dbReference>
<dbReference type="NCBIfam" id="TIGR01205">
    <property type="entry name" value="D_ala_D_alaTIGR"/>
    <property type="match status" value="1"/>
</dbReference>
<dbReference type="PROSITE" id="PS00843">
    <property type="entry name" value="DALA_DALA_LIGASE_1"/>
    <property type="match status" value="1"/>
</dbReference>
<dbReference type="Gene3D" id="3.40.50.20">
    <property type="match status" value="1"/>
</dbReference>
<keyword evidence="17" id="KW-1185">Reference proteome</keyword>
<dbReference type="Proteomes" id="UP001597041">
    <property type="component" value="Unassembled WGS sequence"/>
</dbReference>
<dbReference type="InterPro" id="IPR011761">
    <property type="entry name" value="ATP-grasp"/>
</dbReference>
<evidence type="ECO:0000256" key="10">
    <source>
        <dbReference type="ARBA" id="ARBA00022984"/>
    </source>
</evidence>
<dbReference type="Gene3D" id="3.30.1490.20">
    <property type="entry name" value="ATP-grasp fold, A domain"/>
    <property type="match status" value="1"/>
</dbReference>
<keyword evidence="5" id="KW-0479">Metal-binding</keyword>
<comment type="catalytic activity">
    <reaction evidence="13">
        <text>2 D-alanine + ATP = D-alanyl-D-alanine + ADP + phosphate + H(+)</text>
        <dbReference type="Rhea" id="RHEA:11224"/>
        <dbReference type="ChEBI" id="CHEBI:15378"/>
        <dbReference type="ChEBI" id="CHEBI:30616"/>
        <dbReference type="ChEBI" id="CHEBI:43474"/>
        <dbReference type="ChEBI" id="CHEBI:57416"/>
        <dbReference type="ChEBI" id="CHEBI:57822"/>
        <dbReference type="ChEBI" id="CHEBI:456216"/>
        <dbReference type="EC" id="6.3.2.4"/>
    </reaction>
</comment>
<evidence type="ECO:0000256" key="7">
    <source>
        <dbReference type="ARBA" id="ARBA00022840"/>
    </source>
</evidence>
<keyword evidence="10 13" id="KW-0573">Peptidoglycan synthesis</keyword>
<dbReference type="EC" id="6.3.2.4" evidence="13"/>
<keyword evidence="9 13" id="KW-0133">Cell shape</keyword>
<dbReference type="NCBIfam" id="NF002528">
    <property type="entry name" value="PRK01966.1-4"/>
    <property type="match status" value="1"/>
</dbReference>
<evidence type="ECO:0000256" key="12">
    <source>
        <dbReference type="ARBA" id="ARBA00023316"/>
    </source>
</evidence>
<dbReference type="InterPro" id="IPR000291">
    <property type="entry name" value="D-Ala_lig_Van_CS"/>
</dbReference>
<comment type="cofactor">
    <cofactor evidence="1">
        <name>Mn(2+)</name>
        <dbReference type="ChEBI" id="CHEBI:29035"/>
    </cofactor>
</comment>
<dbReference type="InterPro" id="IPR013815">
    <property type="entry name" value="ATP_grasp_subdomain_1"/>
</dbReference>
<evidence type="ECO:0000256" key="11">
    <source>
        <dbReference type="ARBA" id="ARBA00023211"/>
    </source>
</evidence>
<comment type="subcellular location">
    <subcellularLocation>
        <location evidence="13">Cytoplasm</location>
    </subcellularLocation>
</comment>
<dbReference type="NCBIfam" id="NF002378">
    <property type="entry name" value="PRK01372.1"/>
    <property type="match status" value="1"/>
</dbReference>
<evidence type="ECO:0000259" key="15">
    <source>
        <dbReference type="PROSITE" id="PS50975"/>
    </source>
</evidence>
<dbReference type="SUPFAM" id="SSF52440">
    <property type="entry name" value="PreATP-grasp domain"/>
    <property type="match status" value="1"/>
</dbReference>
<dbReference type="HAMAP" id="MF_00047">
    <property type="entry name" value="Dala_Dala_lig"/>
    <property type="match status" value="1"/>
</dbReference>
<reference evidence="17" key="1">
    <citation type="journal article" date="2019" name="Int. J. Syst. Evol. Microbiol.">
        <title>The Global Catalogue of Microorganisms (GCM) 10K type strain sequencing project: providing services to taxonomists for standard genome sequencing and annotation.</title>
        <authorList>
            <consortium name="The Broad Institute Genomics Platform"/>
            <consortium name="The Broad Institute Genome Sequencing Center for Infectious Disease"/>
            <person name="Wu L."/>
            <person name="Ma J."/>
        </authorList>
    </citation>
    <scope>NUCLEOTIDE SEQUENCE [LARGE SCALE GENOMIC DNA]</scope>
    <source>
        <strain evidence="17">CCUG 56608</strain>
    </source>
</reference>
<evidence type="ECO:0000256" key="13">
    <source>
        <dbReference type="HAMAP-Rule" id="MF_00047"/>
    </source>
</evidence>
<dbReference type="RefSeq" id="WP_379594052.1">
    <property type="nucleotide sequence ID" value="NZ_JBHTKK010000030.1"/>
</dbReference>
<sequence length="365" mass="40175">MKKKVGIVFGGKSSEHEVSLQSAKNIVEAIDADKYDVYLFGIDKQGNWHVNDRSHYLINEEDPSLIALNKTGEGIAIIPGAEEKQIIQTDSDVSIDQLDVIFPIVHGTLGEDGSLQGMLRMANIPFVGSGVLGSAISMDKDIAKRLLLDAGLNVARGYSFRKAQQDDISYQAIIAELGTPLFIKPANQGSSVGVHKVETEEAFYHAIQDAFLYDHKVLVEEAVSGREIECSVLGNEQPVASVPGEILPTVEFYSYEAKYIDESGANLEIPASLDDKVAAQIQQTAVQAFEALNCEGLARVDVFLKEDHTIIINEINTLPGFTKISMYPKLWEESGIAYPDLIERLIELAIDRHERDRQLKSSIQS</sequence>
<gene>
    <name evidence="16" type="primary">ddlA</name>
    <name evidence="13" type="synonym">ddl</name>
    <name evidence="16" type="ORF">ACFQ19_17915</name>
</gene>
<dbReference type="InterPro" id="IPR005905">
    <property type="entry name" value="D_ala_D_ala"/>
</dbReference>
<evidence type="ECO:0000256" key="4">
    <source>
        <dbReference type="ARBA" id="ARBA00022598"/>
    </source>
</evidence>
<evidence type="ECO:0000256" key="3">
    <source>
        <dbReference type="ARBA" id="ARBA00010871"/>
    </source>
</evidence>
<keyword evidence="8" id="KW-0460">Magnesium</keyword>
<keyword evidence="7 14" id="KW-0067">ATP-binding</keyword>
<dbReference type="PANTHER" id="PTHR23132">
    <property type="entry name" value="D-ALANINE--D-ALANINE LIGASE"/>
    <property type="match status" value="1"/>
</dbReference>
<evidence type="ECO:0000256" key="8">
    <source>
        <dbReference type="ARBA" id="ARBA00022842"/>
    </source>
</evidence>
<dbReference type="Gene3D" id="3.30.470.20">
    <property type="entry name" value="ATP-grasp fold, B domain"/>
    <property type="match status" value="1"/>
</dbReference>
<evidence type="ECO:0000256" key="9">
    <source>
        <dbReference type="ARBA" id="ARBA00022960"/>
    </source>
</evidence>
<comment type="similarity">
    <text evidence="3 13">Belongs to the D-alanine--D-alanine ligase family.</text>
</comment>
<dbReference type="InterPro" id="IPR011095">
    <property type="entry name" value="Dala_Dala_lig_C"/>
</dbReference>
<keyword evidence="13" id="KW-0963">Cytoplasm</keyword>
<evidence type="ECO:0000256" key="2">
    <source>
        <dbReference type="ARBA" id="ARBA00001946"/>
    </source>
</evidence>
<dbReference type="PIRSF" id="PIRSF039102">
    <property type="entry name" value="Ddl/VanB"/>
    <property type="match status" value="1"/>
</dbReference>
<accession>A0ABW3NLG1</accession>
<dbReference type="EMBL" id="JBHTKK010000030">
    <property type="protein sequence ID" value="MFD1067889.1"/>
    <property type="molecule type" value="Genomic_DNA"/>
</dbReference>
<comment type="pathway">
    <text evidence="13">Cell wall biogenesis; peptidoglycan biosynthesis.</text>
</comment>
<proteinExistence type="inferred from homology"/>
<protein>
    <recommendedName>
        <fullName evidence="13">D-alanine--D-alanine ligase</fullName>
        <ecNumber evidence="13">6.3.2.4</ecNumber>
    </recommendedName>
    <alternativeName>
        <fullName evidence="13">D-Ala-D-Ala ligase</fullName>
    </alternativeName>
    <alternativeName>
        <fullName evidence="13">D-alanylalanine synthetase</fullName>
    </alternativeName>
</protein>
<comment type="caution">
    <text evidence="16">The sequence shown here is derived from an EMBL/GenBank/DDBJ whole genome shotgun (WGS) entry which is preliminary data.</text>
</comment>
<evidence type="ECO:0000256" key="6">
    <source>
        <dbReference type="ARBA" id="ARBA00022741"/>
    </source>
</evidence>